<name>A0ABQ9U1Y8_SAGOE</name>
<gene>
    <name evidence="2" type="ORF">P7K49_030369</name>
</gene>
<organism evidence="2 3">
    <name type="scientific">Saguinus oedipus</name>
    <name type="common">Cotton-top tamarin</name>
    <name type="synonym">Oedipomidas oedipus</name>
    <dbReference type="NCBI Taxonomy" id="9490"/>
    <lineage>
        <taxon>Eukaryota</taxon>
        <taxon>Metazoa</taxon>
        <taxon>Chordata</taxon>
        <taxon>Craniata</taxon>
        <taxon>Vertebrata</taxon>
        <taxon>Euteleostomi</taxon>
        <taxon>Mammalia</taxon>
        <taxon>Eutheria</taxon>
        <taxon>Euarchontoglires</taxon>
        <taxon>Primates</taxon>
        <taxon>Haplorrhini</taxon>
        <taxon>Platyrrhini</taxon>
        <taxon>Cebidae</taxon>
        <taxon>Callitrichinae</taxon>
        <taxon>Saguinus</taxon>
    </lineage>
</organism>
<accession>A0ABQ9U1Y8</accession>
<feature type="region of interest" description="Disordered" evidence="1">
    <location>
        <begin position="91"/>
        <end position="140"/>
    </location>
</feature>
<protein>
    <submittedName>
        <fullName evidence="2">Uncharacterized protein</fullName>
    </submittedName>
</protein>
<feature type="non-terminal residue" evidence="2">
    <location>
        <position position="1"/>
    </location>
</feature>
<feature type="non-terminal residue" evidence="2">
    <location>
        <position position="140"/>
    </location>
</feature>
<dbReference type="Proteomes" id="UP001266305">
    <property type="component" value="Unassembled WGS sequence"/>
</dbReference>
<comment type="caution">
    <text evidence="2">The sequence shown here is derived from an EMBL/GenBank/DDBJ whole genome shotgun (WGS) entry which is preliminary data.</text>
</comment>
<proteinExistence type="predicted"/>
<dbReference type="EMBL" id="JASSZA010000016">
    <property type="protein sequence ID" value="KAK2091085.1"/>
    <property type="molecule type" value="Genomic_DNA"/>
</dbReference>
<keyword evidence="3" id="KW-1185">Reference proteome</keyword>
<evidence type="ECO:0000313" key="3">
    <source>
        <dbReference type="Proteomes" id="UP001266305"/>
    </source>
</evidence>
<sequence length="140" mass="15401">THNPTACPPRVNFLSSHKAQLKSCFLNESFPQGISMATRNTLTLNPGHFTNDTLLSRLITYSSRSLVVSEPFRVFGLGTVLVLGNCRQDQGERHLEVSQGKDYKGSRPETQTDAYKDSPSESSPTTIHVPQVSVPAREDA</sequence>
<feature type="compositionally biased region" description="Basic and acidic residues" evidence="1">
    <location>
        <begin position="91"/>
        <end position="107"/>
    </location>
</feature>
<evidence type="ECO:0000256" key="1">
    <source>
        <dbReference type="SAM" id="MobiDB-lite"/>
    </source>
</evidence>
<reference evidence="2 3" key="1">
    <citation type="submission" date="2023-05" db="EMBL/GenBank/DDBJ databases">
        <title>B98-5 Cell Line De Novo Hybrid Assembly: An Optical Mapping Approach.</title>
        <authorList>
            <person name="Kananen K."/>
            <person name="Auerbach J.A."/>
            <person name="Kautto E."/>
            <person name="Blachly J.S."/>
        </authorList>
    </citation>
    <scope>NUCLEOTIDE SEQUENCE [LARGE SCALE GENOMIC DNA]</scope>
    <source>
        <strain evidence="2">B95-8</strain>
        <tissue evidence="2">Cell line</tissue>
    </source>
</reference>
<evidence type="ECO:0000313" key="2">
    <source>
        <dbReference type="EMBL" id="KAK2091085.1"/>
    </source>
</evidence>